<name>A0AAD7FQ03_9AGAR</name>
<organism evidence="2 3">
    <name type="scientific">Roridomyces roridus</name>
    <dbReference type="NCBI Taxonomy" id="1738132"/>
    <lineage>
        <taxon>Eukaryota</taxon>
        <taxon>Fungi</taxon>
        <taxon>Dikarya</taxon>
        <taxon>Basidiomycota</taxon>
        <taxon>Agaricomycotina</taxon>
        <taxon>Agaricomycetes</taxon>
        <taxon>Agaricomycetidae</taxon>
        <taxon>Agaricales</taxon>
        <taxon>Marasmiineae</taxon>
        <taxon>Mycenaceae</taxon>
        <taxon>Roridomyces</taxon>
    </lineage>
</organism>
<feature type="region of interest" description="Disordered" evidence="1">
    <location>
        <begin position="610"/>
        <end position="641"/>
    </location>
</feature>
<keyword evidence="3" id="KW-1185">Reference proteome</keyword>
<dbReference type="Proteomes" id="UP001221142">
    <property type="component" value="Unassembled WGS sequence"/>
</dbReference>
<comment type="caution">
    <text evidence="2">The sequence shown here is derived from an EMBL/GenBank/DDBJ whole genome shotgun (WGS) entry which is preliminary data.</text>
</comment>
<dbReference type="EMBL" id="JARKIF010000006">
    <property type="protein sequence ID" value="KAJ7636540.1"/>
    <property type="molecule type" value="Genomic_DNA"/>
</dbReference>
<sequence length="641" mass="73175">MDLSVEPQAPGTVLLDVSAYPPPAQELVQKLYTVPDLLCERCVNEKIPCKFRRWGTACEGCQDTNYQCRFEIIDWFVATYPMQTGDTGLLCHWEPGAFSELWHWLKVYGLTPAVFDGCDQDAWPNVITEPARQYIYSLHDAELLRSLHVMYDLEGRTLLRDYVFYRQETLAARRGPYHLTSRTDFAARHPEDYPGNKYALLALGPPACFPFSCLFLILPLRLKKVPLLHAIFQHIFRQEVASLATPPATTVSGYSGPFRVFVVQFLVFLGAVTPTTMHGSRHIIWSMGRIGLLTVVRIPTIPPEVLERDLPGALPIFEECRRWKLSDPPRPEINSRDLILRECSNLRFLLNVWREADVAGRPVVVLNDIRARIIEICEDNDYKLGVPYPPLRNVEPLYSLNWSRSGAANHSESLLIAVVTALMCYPSMQEILARERLEGRLMARPLFLGIAGAKGLLFSRFPLSDCTSCIATGRPCQWLQWALSCLHCLVLGVCNCTYTSFEAWSERYDIDRQYYAARSAELHPDEIPCREDRFQRTRQFFNDPARASREVADLQLHVRGQHNIRIMLDLLDEAVFLQRPAEMIDALRTVTLWVCASMHFRPVLPLPPFSLGDSDTDTTDTSSDGWPDPREFEGYDDNGWE</sequence>
<accession>A0AAD7FQ03</accession>
<evidence type="ECO:0000313" key="3">
    <source>
        <dbReference type="Proteomes" id="UP001221142"/>
    </source>
</evidence>
<protein>
    <submittedName>
        <fullName evidence="2">Uncharacterized protein</fullName>
    </submittedName>
</protein>
<dbReference type="AlphaFoldDB" id="A0AAD7FQ03"/>
<proteinExistence type="predicted"/>
<evidence type="ECO:0000313" key="2">
    <source>
        <dbReference type="EMBL" id="KAJ7636540.1"/>
    </source>
</evidence>
<evidence type="ECO:0000256" key="1">
    <source>
        <dbReference type="SAM" id="MobiDB-lite"/>
    </source>
</evidence>
<gene>
    <name evidence="2" type="ORF">FB45DRAFT_864571</name>
</gene>
<reference evidence="2" key="1">
    <citation type="submission" date="2023-03" db="EMBL/GenBank/DDBJ databases">
        <title>Massive genome expansion in bonnet fungi (Mycena s.s.) driven by repeated elements and novel gene families across ecological guilds.</title>
        <authorList>
            <consortium name="Lawrence Berkeley National Laboratory"/>
            <person name="Harder C.B."/>
            <person name="Miyauchi S."/>
            <person name="Viragh M."/>
            <person name="Kuo A."/>
            <person name="Thoen E."/>
            <person name="Andreopoulos B."/>
            <person name="Lu D."/>
            <person name="Skrede I."/>
            <person name="Drula E."/>
            <person name="Henrissat B."/>
            <person name="Morin E."/>
            <person name="Kohler A."/>
            <person name="Barry K."/>
            <person name="LaButti K."/>
            <person name="Morin E."/>
            <person name="Salamov A."/>
            <person name="Lipzen A."/>
            <person name="Mereny Z."/>
            <person name="Hegedus B."/>
            <person name="Baldrian P."/>
            <person name="Stursova M."/>
            <person name="Weitz H."/>
            <person name="Taylor A."/>
            <person name="Grigoriev I.V."/>
            <person name="Nagy L.G."/>
            <person name="Martin F."/>
            <person name="Kauserud H."/>
        </authorList>
    </citation>
    <scope>NUCLEOTIDE SEQUENCE</scope>
    <source>
        <strain evidence="2">9284</strain>
    </source>
</reference>